<feature type="transmembrane region" description="Helical" evidence="2">
    <location>
        <begin position="34"/>
        <end position="55"/>
    </location>
</feature>
<dbReference type="Proteomes" id="UP001620597">
    <property type="component" value="Unassembled WGS sequence"/>
</dbReference>
<feature type="coiled-coil region" evidence="1">
    <location>
        <begin position="58"/>
        <end position="118"/>
    </location>
</feature>
<keyword evidence="2" id="KW-0472">Membrane</keyword>
<keyword evidence="1" id="KW-0175">Coiled coil</keyword>
<reference evidence="3 4" key="1">
    <citation type="submission" date="2024-03" db="EMBL/GenBank/DDBJ databases">
        <title>High-quality draft genome sequence of Oceanobacter sp. wDCs-4.</title>
        <authorList>
            <person name="Dong C."/>
        </authorList>
    </citation>
    <scope>NUCLEOTIDE SEQUENCE [LARGE SCALE GENOMIC DNA]</scope>
    <source>
        <strain evidence="4">wDCs-4</strain>
    </source>
</reference>
<organism evidence="3 4">
    <name type="scientific">Oceanobacter antarcticus</name>
    <dbReference type="NCBI Taxonomy" id="3133425"/>
    <lineage>
        <taxon>Bacteria</taxon>
        <taxon>Pseudomonadati</taxon>
        <taxon>Pseudomonadota</taxon>
        <taxon>Gammaproteobacteria</taxon>
        <taxon>Oceanospirillales</taxon>
        <taxon>Oceanospirillaceae</taxon>
        <taxon>Oceanobacter</taxon>
    </lineage>
</organism>
<protein>
    <recommendedName>
        <fullName evidence="5">MSHA biogenesis protein MshJ</fullName>
    </recommendedName>
</protein>
<evidence type="ECO:0008006" key="5">
    <source>
        <dbReference type="Google" id="ProtNLM"/>
    </source>
</evidence>
<evidence type="ECO:0000313" key="3">
    <source>
        <dbReference type="EMBL" id="MFK4751423.1"/>
    </source>
</evidence>
<name>A0ABW8NEN3_9GAMM</name>
<dbReference type="RefSeq" id="WP_416204881.1">
    <property type="nucleotide sequence ID" value="NZ_JBBKTX010000003.1"/>
</dbReference>
<gene>
    <name evidence="3" type="ORF">WG929_03270</name>
</gene>
<evidence type="ECO:0000313" key="4">
    <source>
        <dbReference type="Proteomes" id="UP001620597"/>
    </source>
</evidence>
<keyword evidence="4" id="KW-1185">Reference proteome</keyword>
<evidence type="ECO:0000256" key="2">
    <source>
        <dbReference type="SAM" id="Phobius"/>
    </source>
</evidence>
<dbReference type="EMBL" id="JBBKTX010000003">
    <property type="protein sequence ID" value="MFK4751423.1"/>
    <property type="molecule type" value="Genomic_DNA"/>
</dbReference>
<sequence>MSRMAGWTENWQEHALVVQLATQLQQLAPRELRLLSITLMVLLLLAGWVCIDPLWQQRQQQQQLLAGSQQAIADLDRELAALQQLQPQDPNQALARRLERLQQQQRALDQMTDNLSDQLVAPRQMVALLEPVLQQTPELVLLSLENLPPEPVADSLSLAAPITTSLSAVQAAAVPAGANATTASILPIAEAPLLWKHSFRIRLQATWRGANHYLRLLDTSPGRIYWQSLDYRLQEHPWGELSLTVFTLSTQAEVVGG</sequence>
<proteinExistence type="predicted"/>
<comment type="caution">
    <text evidence="3">The sequence shown here is derived from an EMBL/GenBank/DDBJ whole genome shotgun (WGS) entry which is preliminary data.</text>
</comment>
<keyword evidence="2" id="KW-0812">Transmembrane</keyword>
<accession>A0ABW8NEN3</accession>
<evidence type="ECO:0000256" key="1">
    <source>
        <dbReference type="SAM" id="Coils"/>
    </source>
</evidence>
<keyword evidence="2" id="KW-1133">Transmembrane helix</keyword>